<evidence type="ECO:0000256" key="2">
    <source>
        <dbReference type="ARBA" id="ARBA00019577"/>
    </source>
</evidence>
<comment type="similarity">
    <text evidence="1">Belongs to the BLOC1S1 family.</text>
</comment>
<proteinExistence type="inferred from homology"/>
<accession>A0A9N9EX95</accession>
<dbReference type="GO" id="GO:0016197">
    <property type="term" value="P:endosomal transport"/>
    <property type="evidence" value="ECO:0007669"/>
    <property type="project" value="TreeGrafter"/>
</dbReference>
<evidence type="ECO:0000313" key="4">
    <source>
        <dbReference type="EMBL" id="CAG8497674.1"/>
    </source>
</evidence>
<evidence type="ECO:0000313" key="5">
    <source>
        <dbReference type="Proteomes" id="UP000789831"/>
    </source>
</evidence>
<sequence length="171" mass="19050">MLTRLVRDHSQKQQNTRRNNEQLRKEVVQSVSEVSDTLSESLNERVASIFKTQREIESEIRKLSGQTSKHTKQAKQWMTLMDGLSAALKEIGDVQNWGEVIEKDMRDIAMTLEYVHRGTMDGDPVDVIDTTTSTSTSPPPSHSAPPGSLNATSIATSTIDQTLSKNYESTS</sequence>
<reference evidence="4" key="1">
    <citation type="submission" date="2021-06" db="EMBL/GenBank/DDBJ databases">
        <authorList>
            <person name="Kallberg Y."/>
            <person name="Tangrot J."/>
            <person name="Rosling A."/>
        </authorList>
    </citation>
    <scope>NUCLEOTIDE SEQUENCE</scope>
    <source>
        <strain evidence="4">MT106</strain>
    </source>
</reference>
<gene>
    <name evidence="4" type="ORF">AGERDE_LOCUS4083</name>
</gene>
<dbReference type="OrthoDB" id="20018at2759"/>
<feature type="compositionally biased region" description="Polar residues" evidence="3">
    <location>
        <begin position="149"/>
        <end position="171"/>
    </location>
</feature>
<feature type="compositionally biased region" description="Basic and acidic residues" evidence="3">
    <location>
        <begin position="1"/>
        <end position="11"/>
    </location>
</feature>
<keyword evidence="5" id="KW-1185">Reference proteome</keyword>
<feature type="region of interest" description="Disordered" evidence="3">
    <location>
        <begin position="119"/>
        <end position="171"/>
    </location>
</feature>
<name>A0A9N9EX95_9GLOM</name>
<dbReference type="GO" id="GO:0031083">
    <property type="term" value="C:BLOC-1 complex"/>
    <property type="evidence" value="ECO:0007669"/>
    <property type="project" value="InterPro"/>
</dbReference>
<evidence type="ECO:0000256" key="1">
    <source>
        <dbReference type="ARBA" id="ARBA00007133"/>
    </source>
</evidence>
<dbReference type="PANTHER" id="PTHR13073">
    <property type="entry name" value="BLOC-1 COMPLEX SUBUNIT 1"/>
    <property type="match status" value="1"/>
</dbReference>
<dbReference type="InterPro" id="IPR009395">
    <property type="entry name" value="BLOC1S1"/>
</dbReference>
<comment type="caution">
    <text evidence="4">The sequence shown here is derived from an EMBL/GenBank/DDBJ whole genome shotgun (WGS) entry which is preliminary data.</text>
</comment>
<dbReference type="AlphaFoldDB" id="A0A9N9EX95"/>
<dbReference type="Pfam" id="PF06320">
    <property type="entry name" value="GCN5L1"/>
    <property type="match status" value="1"/>
</dbReference>
<dbReference type="Proteomes" id="UP000789831">
    <property type="component" value="Unassembled WGS sequence"/>
</dbReference>
<feature type="region of interest" description="Disordered" evidence="3">
    <location>
        <begin position="1"/>
        <end position="25"/>
    </location>
</feature>
<protein>
    <recommendedName>
        <fullName evidence="2">Biogenesis of lysosome-related organelles complex 1 subunit 1</fullName>
    </recommendedName>
</protein>
<dbReference type="PANTHER" id="PTHR13073:SF0">
    <property type="entry name" value="BIOGENESIS OF LYSOSOME-RELATED ORGANELLES COMPLEX 1 SUBUNIT 1"/>
    <property type="match status" value="1"/>
</dbReference>
<evidence type="ECO:0000256" key="3">
    <source>
        <dbReference type="SAM" id="MobiDB-lite"/>
    </source>
</evidence>
<dbReference type="EMBL" id="CAJVPL010000442">
    <property type="protein sequence ID" value="CAG8497674.1"/>
    <property type="molecule type" value="Genomic_DNA"/>
</dbReference>
<organism evidence="4 5">
    <name type="scientific">Ambispora gerdemannii</name>
    <dbReference type="NCBI Taxonomy" id="144530"/>
    <lineage>
        <taxon>Eukaryota</taxon>
        <taxon>Fungi</taxon>
        <taxon>Fungi incertae sedis</taxon>
        <taxon>Mucoromycota</taxon>
        <taxon>Glomeromycotina</taxon>
        <taxon>Glomeromycetes</taxon>
        <taxon>Archaeosporales</taxon>
        <taxon>Ambisporaceae</taxon>
        <taxon>Ambispora</taxon>
    </lineage>
</organism>